<evidence type="ECO:0000313" key="2">
    <source>
        <dbReference type="EMBL" id="MBW48397.1"/>
    </source>
</evidence>
<reference evidence="2" key="1">
    <citation type="submission" date="2018-01" db="EMBL/GenBank/DDBJ databases">
        <title>An insight into the sialome of Amazonian anophelines.</title>
        <authorList>
            <person name="Ribeiro J.M."/>
            <person name="Scarpassa V."/>
            <person name="Calvo E."/>
        </authorList>
    </citation>
    <scope>NUCLEOTIDE SEQUENCE</scope>
    <source>
        <tissue evidence="2">Salivary glands</tissue>
    </source>
</reference>
<name>A0A2M4B5V4_9DIPT</name>
<proteinExistence type="predicted"/>
<sequence length="124" mass="13056">MAAAAAAAAVVLRPMSAAIESAALLCDTTRSCCCWCCCCCCCCCCCWCRSIPISDLSECKLPNGLPVPALAEVMEDKGWLLVPDCCEDRWPAAPRLSDNADGDLLAAACLLRFAVKCASVRPGM</sequence>
<organism evidence="2">
    <name type="scientific">Anopheles triannulatus</name>
    <dbReference type="NCBI Taxonomy" id="58253"/>
    <lineage>
        <taxon>Eukaryota</taxon>
        <taxon>Metazoa</taxon>
        <taxon>Ecdysozoa</taxon>
        <taxon>Arthropoda</taxon>
        <taxon>Hexapoda</taxon>
        <taxon>Insecta</taxon>
        <taxon>Pterygota</taxon>
        <taxon>Neoptera</taxon>
        <taxon>Endopterygota</taxon>
        <taxon>Diptera</taxon>
        <taxon>Nematocera</taxon>
        <taxon>Culicoidea</taxon>
        <taxon>Culicidae</taxon>
        <taxon>Anophelinae</taxon>
        <taxon>Anopheles</taxon>
    </lineage>
</organism>
<keyword evidence="1" id="KW-0732">Signal</keyword>
<protein>
    <submittedName>
        <fullName evidence="2">Putative secreted protein</fullName>
    </submittedName>
</protein>
<feature type="chain" id="PRO_5014714369" evidence="1">
    <location>
        <begin position="19"/>
        <end position="124"/>
    </location>
</feature>
<accession>A0A2M4B5V4</accession>
<evidence type="ECO:0000256" key="1">
    <source>
        <dbReference type="SAM" id="SignalP"/>
    </source>
</evidence>
<dbReference type="AlphaFoldDB" id="A0A2M4B5V4"/>
<dbReference type="EMBL" id="GGFK01015076">
    <property type="protein sequence ID" value="MBW48397.1"/>
    <property type="molecule type" value="Transcribed_RNA"/>
</dbReference>
<feature type="signal peptide" evidence="1">
    <location>
        <begin position="1"/>
        <end position="18"/>
    </location>
</feature>